<evidence type="ECO:0000256" key="5">
    <source>
        <dbReference type="ARBA" id="ARBA00023136"/>
    </source>
</evidence>
<comment type="subcellular location">
    <subcellularLocation>
        <location evidence="1">Membrane</location>
        <topology evidence="1">Multi-pass membrane protein</topology>
    </subcellularLocation>
</comment>
<evidence type="ECO:0000256" key="3">
    <source>
        <dbReference type="ARBA" id="ARBA00022692"/>
    </source>
</evidence>
<keyword evidence="5 6" id="KW-0472">Membrane</keyword>
<comment type="similarity">
    <text evidence="2">Belongs to the TMCO4 family.</text>
</comment>
<feature type="transmembrane region" description="Helical" evidence="6">
    <location>
        <begin position="632"/>
        <end position="655"/>
    </location>
</feature>
<dbReference type="InterPro" id="IPR007941">
    <property type="entry name" value="DUF726"/>
</dbReference>
<dbReference type="InterPro" id="IPR007272">
    <property type="entry name" value="Sulf_transp_TsuA/YedE"/>
</dbReference>
<dbReference type="GO" id="GO:0016020">
    <property type="term" value="C:membrane"/>
    <property type="evidence" value="ECO:0007669"/>
    <property type="project" value="UniProtKB-SubCell"/>
</dbReference>
<dbReference type="SUPFAM" id="SSF53474">
    <property type="entry name" value="alpha/beta-Hydrolases"/>
    <property type="match status" value="1"/>
</dbReference>
<dbReference type="Pfam" id="PF04143">
    <property type="entry name" value="Sulf_transp"/>
    <property type="match status" value="1"/>
</dbReference>
<evidence type="ECO:0000256" key="7">
    <source>
        <dbReference type="SAM" id="SignalP"/>
    </source>
</evidence>
<feature type="transmembrane region" description="Helical" evidence="6">
    <location>
        <begin position="403"/>
        <end position="420"/>
    </location>
</feature>
<evidence type="ECO:0000256" key="6">
    <source>
        <dbReference type="SAM" id="Phobius"/>
    </source>
</evidence>
<evidence type="ECO:0000313" key="8">
    <source>
        <dbReference type="EMBL" id="KDQ33479.1"/>
    </source>
</evidence>
<dbReference type="PANTHER" id="PTHR17920:SF22">
    <property type="entry name" value="DUF726 DOMAIN PROTEIN (AFU_ORTHOLOGUE AFUA_2G12860)"/>
    <property type="match status" value="1"/>
</dbReference>
<gene>
    <name evidence="8" type="ORF">PLEOSDRAFT_1031112</name>
</gene>
<dbReference type="OrthoDB" id="10254418at2759"/>
<keyword evidence="4 6" id="KW-1133">Transmembrane helix</keyword>
<dbReference type="HOGENOM" id="CLU_400043_0_0_1"/>
<evidence type="ECO:0000256" key="2">
    <source>
        <dbReference type="ARBA" id="ARBA00009824"/>
    </source>
</evidence>
<sequence length="686" mass="71903">MPPVNETASVFNAILFLVVTSTQSYSSRTRSFLVSLGPLDEGAVVRTLKHPDQALKEAQEHAQQTTVAHAERGKTLRMVGIGVGAVAGGILVGVTGGLAAPLVGSGVATILGWAGIGGTAVGLFASGLAGSAVVCGALFGAYGARSTAEMVERYTREVRDLKIVPVMPSKDTLAVRLCVSGWLDDAADVTAPWTIFDGDDTFALQWEVDALKDLANALSALIKSHAMKFAKVEIIKRTVFASLMASLSPIAWLKIGQIIDNPWMNAKALAVKTGAVLGELIAKRAFGNRPLTLTGYSLGSLVIFEALRYLASLPPKETTHLIQDVYLFGTPVPSDDVAWTASRRLVAGRLVNGYAADDYVLAVLSFMGGVGLSLPVHSLFVFNGSNFGVSGFIHNAVAGGTEGAAGVVGLVLGGFLIGLLEGRPPAAVPGSLSQIALAGLLVGIGTKLSNGCTSGHMLCGLSRLSTRSLAATLSFFISGAATTLLIHGSNLPSNSDFDWTVGDHGMRLLSLKAFCILISTILHTPWERYDGSSHTDTESSTRETFSLSTKRRLITFFTGLDFAVALHVSNLTDATRVLRFLVLPFHRAFDPSLAFLALGALPPAIYMYHTHRGSARLGKLPGTIATKIDSRLIGGAALFGVGWGLCGICPAPGLVNLGRAIVNRADATQFGLWLLGVVIGGRVAKS</sequence>
<evidence type="ECO:0000256" key="4">
    <source>
        <dbReference type="ARBA" id="ARBA00022989"/>
    </source>
</evidence>
<keyword evidence="3 6" id="KW-0812">Transmembrane</keyword>
<feature type="transmembrane region" description="Helical" evidence="6">
    <location>
        <begin position="667"/>
        <end position="684"/>
    </location>
</feature>
<dbReference type="Pfam" id="PF05277">
    <property type="entry name" value="DUF726"/>
    <property type="match status" value="1"/>
</dbReference>
<dbReference type="InParanoid" id="A0A067P003"/>
<feature type="transmembrane region" description="Helical" evidence="6">
    <location>
        <begin position="79"/>
        <end position="104"/>
    </location>
</feature>
<accession>A0A067P003</accession>
<reference evidence="9" key="1">
    <citation type="journal article" date="2014" name="Proc. Natl. Acad. Sci. U.S.A.">
        <title>Extensive sampling of basidiomycete genomes demonstrates inadequacy of the white-rot/brown-rot paradigm for wood decay fungi.</title>
        <authorList>
            <person name="Riley R."/>
            <person name="Salamov A.A."/>
            <person name="Brown D.W."/>
            <person name="Nagy L.G."/>
            <person name="Floudas D."/>
            <person name="Held B.W."/>
            <person name="Levasseur A."/>
            <person name="Lombard V."/>
            <person name="Morin E."/>
            <person name="Otillar R."/>
            <person name="Lindquist E.A."/>
            <person name="Sun H."/>
            <person name="LaButti K.M."/>
            <person name="Schmutz J."/>
            <person name="Jabbour D."/>
            <person name="Luo H."/>
            <person name="Baker S.E."/>
            <person name="Pisabarro A.G."/>
            <person name="Walton J.D."/>
            <person name="Blanchette R.A."/>
            <person name="Henrissat B."/>
            <person name="Martin F."/>
            <person name="Cullen D."/>
            <person name="Hibbett D.S."/>
            <person name="Grigoriev I.V."/>
        </authorList>
    </citation>
    <scope>NUCLEOTIDE SEQUENCE [LARGE SCALE GENOMIC DNA]</scope>
    <source>
        <strain evidence="9">PC15</strain>
    </source>
</reference>
<dbReference type="FunCoup" id="A0A067P003">
    <property type="interactions" value="13"/>
</dbReference>
<dbReference type="InterPro" id="IPR046513">
    <property type="entry name" value="DUF6691"/>
</dbReference>
<name>A0A067P003_PLEO1</name>
<feature type="signal peptide" evidence="7">
    <location>
        <begin position="1"/>
        <end position="24"/>
    </location>
</feature>
<dbReference type="Proteomes" id="UP000027073">
    <property type="component" value="Unassembled WGS sequence"/>
</dbReference>
<proteinExistence type="inferred from homology"/>
<feature type="transmembrane region" description="Helical" evidence="6">
    <location>
        <begin position="359"/>
        <end position="382"/>
    </location>
</feature>
<dbReference type="PANTHER" id="PTHR17920">
    <property type="entry name" value="TRANSMEMBRANE AND COILED-COIL DOMAIN-CONTAINING PROTEIN 4 TMCO4"/>
    <property type="match status" value="1"/>
</dbReference>
<feature type="chain" id="PRO_5001647131" evidence="7">
    <location>
        <begin position="25"/>
        <end position="686"/>
    </location>
</feature>
<dbReference type="AlphaFoldDB" id="A0A067P003"/>
<protein>
    <submittedName>
        <fullName evidence="8">Uncharacterized protein</fullName>
    </submittedName>
</protein>
<dbReference type="InterPro" id="IPR029058">
    <property type="entry name" value="AB_hydrolase_fold"/>
</dbReference>
<dbReference type="Pfam" id="PF20398">
    <property type="entry name" value="DUF6691"/>
    <property type="match status" value="1"/>
</dbReference>
<dbReference type="VEuPathDB" id="FungiDB:PLEOSDRAFT_1031112"/>
<feature type="transmembrane region" description="Helical" evidence="6">
    <location>
        <begin position="110"/>
        <end position="143"/>
    </location>
</feature>
<dbReference type="EMBL" id="KL198004">
    <property type="protein sequence ID" value="KDQ33479.1"/>
    <property type="molecule type" value="Genomic_DNA"/>
</dbReference>
<evidence type="ECO:0000313" key="9">
    <source>
        <dbReference type="Proteomes" id="UP000027073"/>
    </source>
</evidence>
<organism evidence="8 9">
    <name type="scientific">Pleurotus ostreatus (strain PC15)</name>
    <name type="common">Oyster mushroom</name>
    <dbReference type="NCBI Taxonomy" id="1137138"/>
    <lineage>
        <taxon>Eukaryota</taxon>
        <taxon>Fungi</taxon>
        <taxon>Dikarya</taxon>
        <taxon>Basidiomycota</taxon>
        <taxon>Agaricomycotina</taxon>
        <taxon>Agaricomycetes</taxon>
        <taxon>Agaricomycetidae</taxon>
        <taxon>Agaricales</taxon>
        <taxon>Pleurotineae</taxon>
        <taxon>Pleurotaceae</taxon>
        <taxon>Pleurotus</taxon>
    </lineage>
</organism>
<evidence type="ECO:0000256" key="1">
    <source>
        <dbReference type="ARBA" id="ARBA00004141"/>
    </source>
</evidence>
<keyword evidence="7" id="KW-0732">Signal</keyword>